<proteinExistence type="predicted"/>
<accession>A0ABT4A238</accession>
<organism evidence="1 2">
    <name type="scientific">Archangium lansingense</name>
    <dbReference type="NCBI Taxonomy" id="2995310"/>
    <lineage>
        <taxon>Bacteria</taxon>
        <taxon>Pseudomonadati</taxon>
        <taxon>Myxococcota</taxon>
        <taxon>Myxococcia</taxon>
        <taxon>Myxococcales</taxon>
        <taxon>Cystobacterineae</taxon>
        <taxon>Archangiaceae</taxon>
        <taxon>Archangium</taxon>
    </lineage>
</organism>
<evidence type="ECO:0000313" key="1">
    <source>
        <dbReference type="EMBL" id="MCY1075700.1"/>
    </source>
</evidence>
<evidence type="ECO:0000313" key="2">
    <source>
        <dbReference type="Proteomes" id="UP001207654"/>
    </source>
</evidence>
<keyword evidence="2" id="KW-1185">Reference proteome</keyword>
<gene>
    <name evidence="1" type="ORF">OV287_14565</name>
</gene>
<name>A0ABT4A238_9BACT</name>
<reference evidence="1 2" key="1">
    <citation type="submission" date="2022-11" db="EMBL/GenBank/DDBJ databases">
        <title>Minimal conservation of predation-associated metabolite biosynthetic gene clusters underscores biosynthetic potential of Myxococcota including descriptions for ten novel species: Archangium lansinium sp. nov., Myxococcus landrumus sp. nov., Nannocystis bai.</title>
        <authorList>
            <person name="Ahearne A."/>
            <person name="Stevens C."/>
            <person name="Phillips K."/>
        </authorList>
    </citation>
    <scope>NUCLEOTIDE SEQUENCE [LARGE SCALE GENOMIC DNA]</scope>
    <source>
        <strain evidence="1 2">MIWBW</strain>
    </source>
</reference>
<sequence length="378" mass="40613">MGSATTLPVVAGRSYQLTVSGTFTASAAITADAMYSSTNGSTWGDTVKGYESYGPTLLDVQLWNPATGAYVSPAWGPYSPEHSYTHLWTATTNVLGVRIFDSSPTNNTGALSLTVCEVPPPCGIQQVSAVGSSTPSVSFSATPGQRYEIMASGTYFASSGIRADAKYSSNNGSPWSDTLLGYESYGPALLDLQMWDPTQGVYVSPDWGAYSAGHTYTFQETATSNELRFRIYDYGPTNNSGWLTVQVCPVAAIEVRLAAENNGSAQYTNCGTLRVNGQSFSVGCNKDSVTSRSFTIPVYPAPACNLFDFDFDSDLGSDRTTDLPADHAKMRFQRLDADTLEAGFEDKTDDDFNDLVIDLYGLETVNYGIRNSSVVTCN</sequence>
<dbReference type="EMBL" id="JAPNKA010000001">
    <property type="protein sequence ID" value="MCY1075700.1"/>
    <property type="molecule type" value="Genomic_DNA"/>
</dbReference>
<dbReference type="Proteomes" id="UP001207654">
    <property type="component" value="Unassembled WGS sequence"/>
</dbReference>
<protein>
    <submittedName>
        <fullName evidence="1">Uncharacterized protein</fullName>
    </submittedName>
</protein>
<dbReference type="RefSeq" id="WP_267534616.1">
    <property type="nucleotide sequence ID" value="NZ_JAPNKA010000001.1"/>
</dbReference>
<comment type="caution">
    <text evidence="1">The sequence shown here is derived from an EMBL/GenBank/DDBJ whole genome shotgun (WGS) entry which is preliminary data.</text>
</comment>